<dbReference type="PROSITE" id="PS00117">
    <property type="entry name" value="GAL_P_UDP_TRANSF_I"/>
    <property type="match status" value="1"/>
</dbReference>
<keyword evidence="10" id="KW-0862">Zinc</keyword>
<evidence type="ECO:0000256" key="14">
    <source>
        <dbReference type="RuleBase" id="RU000506"/>
    </source>
</evidence>
<keyword evidence="7 14" id="KW-0808">Transferase</keyword>
<dbReference type="CDD" id="cd00608">
    <property type="entry name" value="GalT"/>
    <property type="match status" value="1"/>
</dbReference>
<evidence type="ECO:0000256" key="4">
    <source>
        <dbReference type="ARBA" id="ARBA00010951"/>
    </source>
</evidence>
<comment type="caution">
    <text evidence="18">The sequence shown here is derived from an EMBL/GenBank/DDBJ whole genome shotgun (WGS) entry which is preliminary data.</text>
</comment>
<sequence>MDPSQSDTAQHPHRRYNPLSGDWVLVSPQRAQRPWQGHVEQVDPTSLPQHDPQCYLCPGNTRVNDEVNPSYDGPLVFDNDFAALVDDGATHSHEQGLLRSASVNGVSRVICYTPRHDLCLALMEPTAIRTLIEVWCAQVAELEARYCWVQVFENRGALNGCSNPHPHGQIWASDQLPTLPQREEEKQAGYWHTNGTSLLLDYAQQEQKSGERVVCQNGHWVAVVPYWATWPFETLLLPLQPVSRMTDLDPEQKHALASLLKQLTCRYDNLFQTAFPYSMGWHGAPAQGMAGSGEHWQLHAHFYPSLLRSATVRKFMVGYEILCEAQRDLTPEQAAARLRSLNDVHYSVHAE</sequence>
<comment type="catalytic activity">
    <reaction evidence="1 14">
        <text>alpha-D-galactose 1-phosphate + UDP-alpha-D-glucose = alpha-D-glucose 1-phosphate + UDP-alpha-D-galactose</text>
        <dbReference type="Rhea" id="RHEA:13989"/>
        <dbReference type="ChEBI" id="CHEBI:58336"/>
        <dbReference type="ChEBI" id="CHEBI:58601"/>
        <dbReference type="ChEBI" id="CHEBI:58885"/>
        <dbReference type="ChEBI" id="CHEBI:66914"/>
        <dbReference type="EC" id="2.7.7.12"/>
    </reaction>
</comment>
<evidence type="ECO:0000256" key="13">
    <source>
        <dbReference type="NCBIfam" id="TIGR00209"/>
    </source>
</evidence>
<evidence type="ECO:0000256" key="5">
    <source>
        <dbReference type="ARBA" id="ARBA00012384"/>
    </source>
</evidence>
<feature type="region of interest" description="Disordered" evidence="15">
    <location>
        <begin position="1"/>
        <end position="20"/>
    </location>
</feature>
<keyword evidence="12 14" id="KW-0119">Carbohydrate metabolism</keyword>
<evidence type="ECO:0000256" key="12">
    <source>
        <dbReference type="ARBA" id="ARBA00023277"/>
    </source>
</evidence>
<dbReference type="NCBIfam" id="NF008724">
    <property type="entry name" value="PRK11720.1"/>
    <property type="match status" value="1"/>
</dbReference>
<keyword evidence="19" id="KW-1185">Reference proteome</keyword>
<dbReference type="Gene3D" id="3.30.428.10">
    <property type="entry name" value="HIT-like"/>
    <property type="match status" value="2"/>
</dbReference>
<dbReference type="SUPFAM" id="SSF54197">
    <property type="entry name" value="HIT-like"/>
    <property type="match status" value="2"/>
</dbReference>
<dbReference type="Pfam" id="PF01087">
    <property type="entry name" value="GalP_UDP_transf"/>
    <property type="match status" value="1"/>
</dbReference>
<dbReference type="PIRSF" id="PIRSF000808">
    <property type="entry name" value="GalT"/>
    <property type="match status" value="1"/>
</dbReference>
<protein>
    <recommendedName>
        <fullName evidence="6 13">Galactose-1-phosphate uridylyltransferase</fullName>
        <ecNumber evidence="5 13">2.7.7.12</ecNumber>
    </recommendedName>
</protein>
<comment type="cofactor">
    <cofactor evidence="2">
        <name>Zn(2+)</name>
        <dbReference type="ChEBI" id="CHEBI:29105"/>
    </cofactor>
</comment>
<evidence type="ECO:0000256" key="9">
    <source>
        <dbReference type="ARBA" id="ARBA00022723"/>
    </source>
</evidence>
<keyword evidence="8 14" id="KW-0548">Nucleotidyltransferase</keyword>
<evidence type="ECO:0000256" key="1">
    <source>
        <dbReference type="ARBA" id="ARBA00001107"/>
    </source>
</evidence>
<accession>A0ABT3T9Y7</accession>
<dbReference type="NCBIfam" id="TIGR00209">
    <property type="entry name" value="galT_1"/>
    <property type="match status" value="1"/>
</dbReference>
<dbReference type="EMBL" id="SHNO01000002">
    <property type="protein sequence ID" value="MCX2979060.1"/>
    <property type="molecule type" value="Genomic_DNA"/>
</dbReference>
<dbReference type="InterPro" id="IPR036265">
    <property type="entry name" value="HIT-like_sf"/>
</dbReference>
<feature type="domain" description="Galactose-1-phosphate uridyl transferase N-terminal" evidence="16">
    <location>
        <begin position="6"/>
        <end position="177"/>
    </location>
</feature>
<gene>
    <name evidence="18" type="ORF">EYC82_17075</name>
</gene>
<evidence type="ECO:0000256" key="15">
    <source>
        <dbReference type="SAM" id="MobiDB-lite"/>
    </source>
</evidence>
<dbReference type="Pfam" id="PF02744">
    <property type="entry name" value="GalP_UDP_tr_C"/>
    <property type="match status" value="1"/>
</dbReference>
<comment type="similarity">
    <text evidence="4 14">Belongs to the galactose-1-phosphate uridylyltransferase type 1 family.</text>
</comment>
<dbReference type="InterPro" id="IPR019779">
    <property type="entry name" value="GalP_UDPtransf1_His-AS"/>
</dbReference>
<evidence type="ECO:0000313" key="19">
    <source>
        <dbReference type="Proteomes" id="UP001143304"/>
    </source>
</evidence>
<reference evidence="18" key="1">
    <citation type="submission" date="2019-02" db="EMBL/GenBank/DDBJ databases">
        <authorList>
            <person name="Li S.-H."/>
        </authorList>
    </citation>
    <scope>NUCLEOTIDE SEQUENCE</scope>
    <source>
        <strain evidence="18">IMCC11814</strain>
    </source>
</reference>
<organism evidence="18 19">
    <name type="scientific">Candidatus Marimicrobium litorale</name>
    <dbReference type="NCBI Taxonomy" id="2518991"/>
    <lineage>
        <taxon>Bacteria</taxon>
        <taxon>Pseudomonadati</taxon>
        <taxon>Pseudomonadota</taxon>
        <taxon>Gammaproteobacteria</taxon>
        <taxon>Cellvibrionales</taxon>
        <taxon>Halieaceae</taxon>
        <taxon>Marimicrobium</taxon>
    </lineage>
</organism>
<evidence type="ECO:0000313" key="18">
    <source>
        <dbReference type="EMBL" id="MCX2979060.1"/>
    </source>
</evidence>
<dbReference type="EC" id="2.7.7.12" evidence="5 13"/>
<evidence type="ECO:0000256" key="11">
    <source>
        <dbReference type="ARBA" id="ARBA00023144"/>
    </source>
</evidence>
<comment type="pathway">
    <text evidence="3 14">Carbohydrate metabolism; galactose metabolism.</text>
</comment>
<evidence type="ECO:0000259" key="17">
    <source>
        <dbReference type="Pfam" id="PF02744"/>
    </source>
</evidence>
<dbReference type="Proteomes" id="UP001143304">
    <property type="component" value="Unassembled WGS sequence"/>
</dbReference>
<evidence type="ECO:0000256" key="6">
    <source>
        <dbReference type="ARBA" id="ARBA00016340"/>
    </source>
</evidence>
<keyword evidence="9 14" id="KW-0479">Metal-binding</keyword>
<keyword evidence="11 14" id="KW-0299">Galactose metabolism</keyword>
<dbReference type="PANTHER" id="PTHR11943:SF1">
    <property type="entry name" value="GALACTOSE-1-PHOSPHATE URIDYLYLTRANSFERASE"/>
    <property type="match status" value="1"/>
</dbReference>
<evidence type="ECO:0000256" key="3">
    <source>
        <dbReference type="ARBA" id="ARBA00004947"/>
    </source>
</evidence>
<evidence type="ECO:0000256" key="10">
    <source>
        <dbReference type="ARBA" id="ARBA00022833"/>
    </source>
</evidence>
<dbReference type="PANTHER" id="PTHR11943">
    <property type="entry name" value="GALACTOSE-1-PHOSPHATE URIDYLYLTRANSFERASE"/>
    <property type="match status" value="1"/>
</dbReference>
<proteinExistence type="inferred from homology"/>
<dbReference type="InterPro" id="IPR001937">
    <property type="entry name" value="GalP_UDPtransf1"/>
</dbReference>
<evidence type="ECO:0000259" key="16">
    <source>
        <dbReference type="Pfam" id="PF01087"/>
    </source>
</evidence>
<evidence type="ECO:0000256" key="2">
    <source>
        <dbReference type="ARBA" id="ARBA00001947"/>
    </source>
</evidence>
<name>A0ABT3T9Y7_9GAMM</name>
<dbReference type="GO" id="GO:0008108">
    <property type="term" value="F:UDP-glucose:hexose-1-phosphate uridylyltransferase activity"/>
    <property type="evidence" value="ECO:0007669"/>
    <property type="project" value="UniProtKB-EC"/>
</dbReference>
<feature type="domain" description="Galactose-1-phosphate uridyl transferase C-terminal" evidence="17">
    <location>
        <begin position="184"/>
        <end position="348"/>
    </location>
</feature>
<dbReference type="InterPro" id="IPR005849">
    <property type="entry name" value="GalP_Utransf_N"/>
</dbReference>
<evidence type="ECO:0000256" key="8">
    <source>
        <dbReference type="ARBA" id="ARBA00022695"/>
    </source>
</evidence>
<evidence type="ECO:0000256" key="7">
    <source>
        <dbReference type="ARBA" id="ARBA00022679"/>
    </source>
</evidence>
<dbReference type="InterPro" id="IPR005850">
    <property type="entry name" value="GalP_Utransf_C"/>
</dbReference>